<sequence length="108" mass="11467">MSLHAVPPSMEGDANQLLGLAGLYQAGRPEMSMAERLRPPRGPEEVAAAVRDFATFANDQYEDAVALLAALSTKLSEASAAYVKADDEAARAIDGILIGPRYQPGHEN</sequence>
<protein>
    <recommendedName>
        <fullName evidence="3">ESX-1 secretion-associated protein</fullName>
    </recommendedName>
</protein>
<organism evidence="1 2">
    <name type="scientific">Actinoplanes sandaracinus</name>
    <dbReference type="NCBI Taxonomy" id="3045177"/>
    <lineage>
        <taxon>Bacteria</taxon>
        <taxon>Bacillati</taxon>
        <taxon>Actinomycetota</taxon>
        <taxon>Actinomycetes</taxon>
        <taxon>Micromonosporales</taxon>
        <taxon>Micromonosporaceae</taxon>
        <taxon>Actinoplanes</taxon>
    </lineage>
</organism>
<dbReference type="InterPro" id="IPR022536">
    <property type="entry name" value="EspC"/>
</dbReference>
<gene>
    <name evidence="1" type="ORF">QLQ12_17555</name>
</gene>
<dbReference type="EMBL" id="JASCTH010000010">
    <property type="protein sequence ID" value="MDI6100417.1"/>
    <property type="molecule type" value="Genomic_DNA"/>
</dbReference>
<evidence type="ECO:0000313" key="1">
    <source>
        <dbReference type="EMBL" id="MDI6100417.1"/>
    </source>
</evidence>
<accession>A0ABT6WL03</accession>
<proteinExistence type="predicted"/>
<comment type="caution">
    <text evidence="1">The sequence shown here is derived from an EMBL/GenBank/DDBJ whole genome shotgun (WGS) entry which is preliminary data.</text>
</comment>
<keyword evidence="2" id="KW-1185">Reference proteome</keyword>
<evidence type="ECO:0000313" key="2">
    <source>
        <dbReference type="Proteomes" id="UP001241758"/>
    </source>
</evidence>
<reference evidence="1 2" key="1">
    <citation type="submission" date="2023-05" db="EMBL/GenBank/DDBJ databases">
        <title>Actinoplanes sp. NEAU-A12 genome sequencing.</title>
        <authorList>
            <person name="Wang Z.-S."/>
        </authorList>
    </citation>
    <scope>NUCLEOTIDE SEQUENCE [LARGE SCALE GENOMIC DNA]</scope>
    <source>
        <strain evidence="1 2">NEAU-A12</strain>
    </source>
</reference>
<evidence type="ECO:0008006" key="3">
    <source>
        <dbReference type="Google" id="ProtNLM"/>
    </source>
</evidence>
<name>A0ABT6WL03_9ACTN</name>
<dbReference type="Proteomes" id="UP001241758">
    <property type="component" value="Unassembled WGS sequence"/>
</dbReference>
<dbReference type="RefSeq" id="WP_282761169.1">
    <property type="nucleotide sequence ID" value="NZ_JASCTH010000010.1"/>
</dbReference>
<dbReference type="Pfam" id="PF10824">
    <property type="entry name" value="T7SS_ESX_EspC"/>
    <property type="match status" value="1"/>
</dbReference>